<evidence type="ECO:0000259" key="8">
    <source>
        <dbReference type="Pfam" id="PF04290"/>
    </source>
</evidence>
<keyword evidence="3" id="KW-1003">Cell membrane</keyword>
<dbReference type="InterPro" id="IPR055348">
    <property type="entry name" value="DctQ"/>
</dbReference>
<evidence type="ECO:0000256" key="5">
    <source>
        <dbReference type="ARBA" id="ARBA00022989"/>
    </source>
</evidence>
<evidence type="ECO:0000256" key="7">
    <source>
        <dbReference type="RuleBase" id="RU369079"/>
    </source>
</evidence>
<proteinExistence type="inferred from homology"/>
<comment type="caution">
    <text evidence="9">The sequence shown here is derived from an EMBL/GenBank/DDBJ whole genome shotgun (WGS) entry which is preliminary data.</text>
</comment>
<feature type="transmembrane region" description="Helical" evidence="7">
    <location>
        <begin position="127"/>
        <end position="150"/>
    </location>
</feature>
<dbReference type="EMBL" id="JAVDWE010000001">
    <property type="protein sequence ID" value="MDR7093100.1"/>
    <property type="molecule type" value="Genomic_DNA"/>
</dbReference>
<dbReference type="RefSeq" id="WP_204731862.1">
    <property type="nucleotide sequence ID" value="NZ_JAVDWE010000001.1"/>
</dbReference>
<comment type="function">
    <text evidence="7">Part of the tripartite ATP-independent periplasmic (TRAP) transport system.</text>
</comment>
<protein>
    <recommendedName>
        <fullName evidence="7">TRAP transporter small permease protein</fullName>
    </recommendedName>
</protein>
<sequence length="168" mass="17863">MSTHRSGGRIVQAMEAIGAVSLLTLMVTVFIDVVGRNLFNRPLPWGTELLEIVLALMIFAIYPLLALGFGHITVDLIRVRPSLHVVQRVLSCAVGAIVFALIAWCLIRQAIRAASYGEATPLLNVPLSWVLGGIGVMGAVSTLAFLVAAVRTVRDPGAPDAPPSTEVI</sequence>
<evidence type="ECO:0000256" key="4">
    <source>
        <dbReference type="ARBA" id="ARBA00022692"/>
    </source>
</evidence>
<keyword evidence="7" id="KW-0997">Cell inner membrane</keyword>
<evidence type="ECO:0000256" key="3">
    <source>
        <dbReference type="ARBA" id="ARBA00022475"/>
    </source>
</evidence>
<feature type="transmembrane region" description="Helical" evidence="7">
    <location>
        <begin position="52"/>
        <end position="77"/>
    </location>
</feature>
<dbReference type="Proteomes" id="UP001265550">
    <property type="component" value="Unassembled WGS sequence"/>
</dbReference>
<keyword evidence="5 7" id="KW-1133">Transmembrane helix</keyword>
<evidence type="ECO:0000313" key="9">
    <source>
        <dbReference type="EMBL" id="MDR7093100.1"/>
    </source>
</evidence>
<reference evidence="9 10" key="1">
    <citation type="submission" date="2023-07" db="EMBL/GenBank/DDBJ databases">
        <title>Sorghum-associated microbial communities from plants grown in Nebraska, USA.</title>
        <authorList>
            <person name="Schachtman D."/>
        </authorList>
    </citation>
    <scope>NUCLEOTIDE SEQUENCE [LARGE SCALE GENOMIC DNA]</scope>
    <source>
        <strain evidence="9 10">BE240</strain>
    </source>
</reference>
<gene>
    <name evidence="9" type="ORF">J2X09_000823</name>
</gene>
<feature type="transmembrane region" description="Helical" evidence="7">
    <location>
        <begin position="89"/>
        <end position="107"/>
    </location>
</feature>
<keyword evidence="10" id="KW-1185">Reference proteome</keyword>
<evidence type="ECO:0000256" key="2">
    <source>
        <dbReference type="ARBA" id="ARBA00022448"/>
    </source>
</evidence>
<name>A0ABU1V6Q2_9BURK</name>
<keyword evidence="4 7" id="KW-0812">Transmembrane</keyword>
<comment type="subcellular location">
    <subcellularLocation>
        <location evidence="7">Cell inner membrane</location>
        <topology evidence="7">Multi-pass membrane protein</topology>
    </subcellularLocation>
    <subcellularLocation>
        <location evidence="1">Cell membrane</location>
        <topology evidence="1">Multi-pass membrane protein</topology>
    </subcellularLocation>
</comment>
<keyword evidence="6 7" id="KW-0472">Membrane</keyword>
<feature type="transmembrane region" description="Helical" evidence="7">
    <location>
        <begin position="12"/>
        <end position="32"/>
    </location>
</feature>
<feature type="domain" description="Tripartite ATP-independent periplasmic transporters DctQ component" evidence="8">
    <location>
        <begin position="25"/>
        <end position="154"/>
    </location>
</feature>
<accession>A0ABU1V6Q2</accession>
<comment type="subunit">
    <text evidence="7">The complex comprises the extracytoplasmic solute receptor protein and the two transmembrane proteins.</text>
</comment>
<evidence type="ECO:0000313" key="10">
    <source>
        <dbReference type="Proteomes" id="UP001265550"/>
    </source>
</evidence>
<comment type="similarity">
    <text evidence="7">Belongs to the TRAP transporter small permease family.</text>
</comment>
<evidence type="ECO:0000256" key="1">
    <source>
        <dbReference type="ARBA" id="ARBA00004651"/>
    </source>
</evidence>
<keyword evidence="2 7" id="KW-0813">Transport</keyword>
<evidence type="ECO:0000256" key="6">
    <source>
        <dbReference type="ARBA" id="ARBA00023136"/>
    </source>
</evidence>
<dbReference type="Pfam" id="PF04290">
    <property type="entry name" value="DctQ"/>
    <property type="match status" value="1"/>
</dbReference>
<organism evidence="9 10">
    <name type="scientific">Hydrogenophaga laconesensis</name>
    <dbReference type="NCBI Taxonomy" id="1805971"/>
    <lineage>
        <taxon>Bacteria</taxon>
        <taxon>Pseudomonadati</taxon>
        <taxon>Pseudomonadota</taxon>
        <taxon>Betaproteobacteria</taxon>
        <taxon>Burkholderiales</taxon>
        <taxon>Comamonadaceae</taxon>
        <taxon>Hydrogenophaga</taxon>
    </lineage>
</organism>